<evidence type="ECO:0000313" key="4">
    <source>
        <dbReference type="EMBL" id="NCS91006.1"/>
    </source>
</evidence>
<feature type="compositionally biased region" description="Basic and acidic residues" evidence="2">
    <location>
        <begin position="162"/>
        <end position="208"/>
    </location>
</feature>
<dbReference type="AlphaFoldDB" id="A0A8J7YY67"/>
<dbReference type="Proteomes" id="UP000738826">
    <property type="component" value="Unassembled WGS sequence"/>
</dbReference>
<protein>
    <submittedName>
        <fullName evidence="4">Uncharacterized protein</fullName>
    </submittedName>
</protein>
<name>A0A8J7YY67_9ARCH</name>
<evidence type="ECO:0000256" key="1">
    <source>
        <dbReference type="SAM" id="Coils"/>
    </source>
</evidence>
<dbReference type="EMBL" id="JAACVF010000137">
    <property type="protein sequence ID" value="NCN65404.1"/>
    <property type="molecule type" value="Genomic_DNA"/>
</dbReference>
<organism evidence="4 5">
    <name type="scientific">Candidatus Altarchaeum hamiconexum</name>
    <dbReference type="NCBI Taxonomy" id="1803513"/>
    <lineage>
        <taxon>Archaea</taxon>
        <taxon>Candidatus Altarchaeota</taxon>
        <taxon>Candidatus Altiarchaeia</taxon>
        <taxon>Candidatus Altarchaeales</taxon>
        <taxon>Candidatus Altarchaeaceae</taxon>
        <taxon>Candidatus Altarchaeum</taxon>
    </lineage>
</organism>
<accession>A0A8J7YY67</accession>
<evidence type="ECO:0000256" key="2">
    <source>
        <dbReference type="SAM" id="MobiDB-lite"/>
    </source>
</evidence>
<gene>
    <name evidence="4" type="ORF">GW779_01085</name>
    <name evidence="3" type="ORF">GW910_05025</name>
</gene>
<proteinExistence type="predicted"/>
<feature type="region of interest" description="Disordered" evidence="2">
    <location>
        <begin position="162"/>
        <end position="222"/>
    </location>
</feature>
<evidence type="ECO:0000313" key="5">
    <source>
        <dbReference type="Proteomes" id="UP000738826"/>
    </source>
</evidence>
<comment type="caution">
    <text evidence="4">The sequence shown here is derived from an EMBL/GenBank/DDBJ whole genome shotgun (WGS) entry which is preliminary data.</text>
</comment>
<dbReference type="EMBL" id="JAACQH010000015">
    <property type="protein sequence ID" value="NCS91006.1"/>
    <property type="molecule type" value="Genomic_DNA"/>
</dbReference>
<reference evidence="4" key="1">
    <citation type="submission" date="2019-11" db="EMBL/GenBank/DDBJ databases">
        <title>Lipid analysis of CO2-rich subsurface aquifers suggests an autotrophy-based deep biosphere with lysolipids enriched in CPR bacteria.</title>
        <authorList>
            <person name="Probst A.J."/>
            <person name="Elling F.J."/>
            <person name="Castelle C.J."/>
            <person name="Zhu Q."/>
            <person name="Elvert M."/>
            <person name="Birarda G."/>
            <person name="Holman H.-Y."/>
            <person name="Lane K.R."/>
            <person name="Ladd B."/>
            <person name="Ryan M.C."/>
            <person name="Woyke T."/>
            <person name="Hinrichs K.-U."/>
            <person name="Banfield J.F."/>
        </authorList>
    </citation>
    <scope>NUCLEOTIDE SEQUENCE</scope>
    <source>
        <strain evidence="3">CG_2015-01_33_1645</strain>
        <strain evidence="4">CG_2015-04_33_537</strain>
    </source>
</reference>
<sequence>MDEDVNTHHDMTDKSAEENIFSIKPETLKDLLIKKHDKFLENYRKELTGIKEKKGREFVLKKIVEILPDKTDLLEYWSKNLEENLNKINDDALAQEIREKIIEYRKEKQDAEIEFSTKSGELDEIEKEINKDRVENSEEWLARKIESHEKSLNFWKNYKTEGEKKAEEKKKKEMEKKAAEDVKKKEMEKKAEEIKKKEMEKKAAEEKRVKHKKAKKEKIGNK</sequence>
<evidence type="ECO:0000313" key="3">
    <source>
        <dbReference type="EMBL" id="NCN65404.1"/>
    </source>
</evidence>
<feature type="coiled-coil region" evidence="1">
    <location>
        <begin position="78"/>
        <end position="128"/>
    </location>
</feature>
<keyword evidence="1" id="KW-0175">Coiled coil</keyword>
<dbReference type="Proteomes" id="UP000768163">
    <property type="component" value="Unassembled WGS sequence"/>
</dbReference>